<protein>
    <submittedName>
        <fullName evidence="5">G_PROTEIN_RECEP_F1_2 domain-containing protein</fullName>
    </submittedName>
</protein>
<sequence>GRRSRRNVSHRPTTSTTTTTKTYPLIPYTPNYYRIAALSVKCILSSFVLILSATIRRDFLKHFTLFIMIPIVLDCGFDIYTEIKASITSYEKATKFKNRSRRTTVNCDLFNSLVGCWEDAVVDNIGEEFNRRSSATKSFALVCYILSDILFWSTLFTSVAAFYYAHTAIARSEEIKLKWFFFTSFVHFLLFLFLQSFILFFRRRDDYTKSSPYDQVRDGKWRLFSFILFQIVVHILTIPYLSISLAQDFLVVLDFPSQCVQALPLHQAADMFVVHITTFVVRPFLILITILFLIAPYRKTFLLLFCPCCPYNS</sequence>
<feature type="transmembrane region" description="Helical" evidence="2">
    <location>
        <begin position="139"/>
        <end position="165"/>
    </location>
</feature>
<reference evidence="3 4" key="2">
    <citation type="submission" date="2018-11" db="EMBL/GenBank/DDBJ databases">
        <authorList>
            <consortium name="Pathogen Informatics"/>
        </authorList>
    </citation>
    <scope>NUCLEOTIDE SEQUENCE [LARGE SCALE GENOMIC DNA]</scope>
    <source>
        <strain evidence="3 4">Costa Rica</strain>
    </source>
</reference>
<reference evidence="5" key="1">
    <citation type="submission" date="2017-02" db="UniProtKB">
        <authorList>
            <consortium name="WormBaseParasite"/>
        </authorList>
    </citation>
    <scope>IDENTIFICATION</scope>
</reference>
<dbReference type="STRING" id="334426.A0A0R3PXC5"/>
<feature type="transmembrane region" description="Helical" evidence="2">
    <location>
        <begin position="272"/>
        <end position="295"/>
    </location>
</feature>
<feature type="transmembrane region" description="Helical" evidence="2">
    <location>
        <begin position="32"/>
        <end position="55"/>
    </location>
</feature>
<name>A0A0R3PXC5_ANGCS</name>
<dbReference type="OMA" id="GLLAFKC"/>
<organism evidence="5">
    <name type="scientific">Angiostrongylus costaricensis</name>
    <name type="common">Nematode worm</name>
    <dbReference type="NCBI Taxonomy" id="334426"/>
    <lineage>
        <taxon>Eukaryota</taxon>
        <taxon>Metazoa</taxon>
        <taxon>Ecdysozoa</taxon>
        <taxon>Nematoda</taxon>
        <taxon>Chromadorea</taxon>
        <taxon>Rhabditida</taxon>
        <taxon>Rhabditina</taxon>
        <taxon>Rhabditomorpha</taxon>
        <taxon>Strongyloidea</taxon>
        <taxon>Metastrongylidae</taxon>
        <taxon>Angiostrongylus</taxon>
    </lineage>
</organism>
<keyword evidence="2" id="KW-1133">Transmembrane helix</keyword>
<dbReference type="OrthoDB" id="5816421at2759"/>
<proteinExistence type="predicted"/>
<keyword evidence="2" id="KW-0472">Membrane</keyword>
<evidence type="ECO:0000256" key="2">
    <source>
        <dbReference type="SAM" id="Phobius"/>
    </source>
</evidence>
<dbReference type="EMBL" id="UYYA01004573">
    <property type="protein sequence ID" value="VDM62504.1"/>
    <property type="molecule type" value="Genomic_DNA"/>
</dbReference>
<gene>
    <name evidence="3" type="ORF">ACOC_LOCUS10919</name>
</gene>
<dbReference type="Proteomes" id="UP000267027">
    <property type="component" value="Unassembled WGS sequence"/>
</dbReference>
<feature type="transmembrane region" description="Helical" evidence="2">
    <location>
        <begin position="177"/>
        <end position="201"/>
    </location>
</feature>
<evidence type="ECO:0000256" key="1">
    <source>
        <dbReference type="SAM" id="MobiDB-lite"/>
    </source>
</evidence>
<evidence type="ECO:0000313" key="4">
    <source>
        <dbReference type="Proteomes" id="UP000267027"/>
    </source>
</evidence>
<dbReference type="AlphaFoldDB" id="A0A0R3PXC5"/>
<accession>A0A0R3PXC5</accession>
<evidence type="ECO:0000313" key="3">
    <source>
        <dbReference type="EMBL" id="VDM62504.1"/>
    </source>
</evidence>
<dbReference type="WBParaSite" id="ACOC_0001091801-mRNA-1">
    <property type="protein sequence ID" value="ACOC_0001091801-mRNA-1"/>
    <property type="gene ID" value="ACOC_0001091801"/>
</dbReference>
<feature type="transmembrane region" description="Helical" evidence="2">
    <location>
        <begin position="221"/>
        <end position="243"/>
    </location>
</feature>
<evidence type="ECO:0000313" key="5">
    <source>
        <dbReference type="WBParaSite" id="ACOC_0001091801-mRNA-1"/>
    </source>
</evidence>
<feature type="region of interest" description="Disordered" evidence="1">
    <location>
        <begin position="1"/>
        <end position="20"/>
    </location>
</feature>
<keyword evidence="4" id="KW-1185">Reference proteome</keyword>
<keyword evidence="2" id="KW-0812">Transmembrane</keyword>